<evidence type="ECO:0000256" key="1">
    <source>
        <dbReference type="SAM" id="MobiDB-lite"/>
    </source>
</evidence>
<accession>A0A4Y1R2I2</accession>
<feature type="region of interest" description="Disordered" evidence="1">
    <location>
        <begin position="326"/>
        <end position="359"/>
    </location>
</feature>
<name>A0A4Y1R2I2_PRUDU</name>
<dbReference type="PANTHER" id="PTHR31798">
    <property type="entry name" value="HYDROXYPROLINE-RICH GLYCOPROTEIN-LIKE"/>
    <property type="match status" value="1"/>
</dbReference>
<evidence type="ECO:0000313" key="2">
    <source>
        <dbReference type="EMBL" id="BBG98311.1"/>
    </source>
</evidence>
<dbReference type="AlphaFoldDB" id="A0A4Y1R2I2"/>
<feature type="region of interest" description="Disordered" evidence="1">
    <location>
        <begin position="270"/>
        <end position="293"/>
    </location>
</feature>
<reference evidence="2" key="1">
    <citation type="journal article" date="2019" name="Science">
        <title>Mutation of a bHLH transcription factor allowed almond domestication.</title>
        <authorList>
            <person name="Sanchez-Perez R."/>
            <person name="Pavan S."/>
            <person name="Mazzeo R."/>
            <person name="Moldovan C."/>
            <person name="Aiese Cigliano R."/>
            <person name="Del Cueto J."/>
            <person name="Ricciardi F."/>
            <person name="Lotti C."/>
            <person name="Ricciardi L."/>
            <person name="Dicenta F."/>
            <person name="Lopez-Marques R.L."/>
            <person name="Lindberg Moller B."/>
        </authorList>
    </citation>
    <scope>NUCLEOTIDE SEQUENCE</scope>
</reference>
<sequence length="695" mass="74697">MNLAPPLCLPVSLSACFGSSASKTFVTRSKSRTRHVLRISPGNPSFSATMRSVNSSVDTINAAATAIVSAEARPQPTTVPDFWQPVEHGKRRWGSCWSLYWCFGPHKNKRIGHAVLVPEPVVPGAPVSAIDNQTTSTAIVVPFIAPPSSPASFLPSDPPSATQSPAGFLSLKSLSANAYSPGGPASIFSIGPYAYETQLVSPPVFSTFNTEPSTAPFTPPPESVQLTTPSSPEVPFAQLLTSSLDRNRRNSGTNQKFALSHYEFQPYQQYPGSPGGNLISPGSAVSNSGTSSPFPDRHPVLEFRMGEAPKLFGFDHFTTRKWGSRIGSGSLTPDGVGLGSRLGSGSLTPDGNELGSRLGSGCVTPNGAGIGSRLGSGCLTPDGPGPASRDSFLLENQITEVASLANSESGCQTVETVFDHRVSFELTGEDVACCLANKAVASNRTASGSSKVIASEYPSERDALSSDSSNHCEFSVEESSSRIPENVSGEGEDQGYRKHRSITLGSTKDFNFDNTKAEVPNKPNIGSEWWANKNVAAKESKPCNDWTFFPILQPGAVTNKPGDMIKQEAIGMSCGAFYGSKSKLISIRWIKIKRHFAVWQIADQKIDVNLIPGRSFWTLSGMSWAQISDFELFNAHENDMPSEASLPVKDFIDTKTNRLQAFVPADWLLWKRCKRSSNALLCTRALRCWSLISVV</sequence>
<gene>
    <name evidence="2" type="ORF">Prudu_007680</name>
</gene>
<feature type="region of interest" description="Disordered" evidence="1">
    <location>
        <begin position="211"/>
        <end position="230"/>
    </location>
</feature>
<protein>
    <submittedName>
        <fullName evidence="2">Hydroxyproline-rich glycoprotein family protein</fullName>
    </submittedName>
</protein>
<feature type="region of interest" description="Disordered" evidence="1">
    <location>
        <begin position="476"/>
        <end position="496"/>
    </location>
</feature>
<organism evidence="2">
    <name type="scientific">Prunus dulcis</name>
    <name type="common">Almond</name>
    <name type="synonym">Amygdalus dulcis</name>
    <dbReference type="NCBI Taxonomy" id="3755"/>
    <lineage>
        <taxon>Eukaryota</taxon>
        <taxon>Viridiplantae</taxon>
        <taxon>Streptophyta</taxon>
        <taxon>Embryophyta</taxon>
        <taxon>Tracheophyta</taxon>
        <taxon>Spermatophyta</taxon>
        <taxon>Magnoliopsida</taxon>
        <taxon>eudicotyledons</taxon>
        <taxon>Gunneridae</taxon>
        <taxon>Pentapetalae</taxon>
        <taxon>rosids</taxon>
        <taxon>fabids</taxon>
        <taxon>Rosales</taxon>
        <taxon>Rosaceae</taxon>
        <taxon>Amygdaloideae</taxon>
        <taxon>Amygdaleae</taxon>
        <taxon>Prunus</taxon>
    </lineage>
</organism>
<proteinExistence type="predicted"/>
<dbReference type="InterPro" id="IPR040420">
    <property type="entry name" value="At1g76660-like"/>
</dbReference>
<feature type="compositionally biased region" description="Polar residues" evidence="1">
    <location>
        <begin position="283"/>
        <end position="293"/>
    </location>
</feature>
<dbReference type="PANTHER" id="PTHR31798:SF10">
    <property type="entry name" value="OS02G0822000 PROTEIN"/>
    <property type="match status" value="1"/>
</dbReference>
<dbReference type="EMBL" id="AP019298">
    <property type="protein sequence ID" value="BBG98311.1"/>
    <property type="molecule type" value="Genomic_DNA"/>
</dbReference>